<name>A0A6V7PGL4_ANACO</name>
<accession>A0A6V7PGL4</accession>
<dbReference type="EMBL" id="LR862130">
    <property type="protein sequence ID" value="CAD1830009.1"/>
    <property type="molecule type" value="Genomic_DNA"/>
</dbReference>
<gene>
    <name evidence="2" type="ORF">CB5_LOCUS13220</name>
</gene>
<proteinExistence type="predicted"/>
<organism evidence="2">
    <name type="scientific">Ananas comosus var. bracteatus</name>
    <name type="common">red pineapple</name>
    <dbReference type="NCBI Taxonomy" id="296719"/>
    <lineage>
        <taxon>Eukaryota</taxon>
        <taxon>Viridiplantae</taxon>
        <taxon>Streptophyta</taxon>
        <taxon>Embryophyta</taxon>
        <taxon>Tracheophyta</taxon>
        <taxon>Spermatophyta</taxon>
        <taxon>Magnoliopsida</taxon>
        <taxon>Liliopsida</taxon>
        <taxon>Poales</taxon>
        <taxon>Bromeliaceae</taxon>
        <taxon>Bromelioideae</taxon>
        <taxon>Ananas</taxon>
    </lineage>
</organism>
<protein>
    <submittedName>
        <fullName evidence="2">Uncharacterized protein</fullName>
    </submittedName>
</protein>
<dbReference type="AlphaFoldDB" id="A0A6V7PGL4"/>
<reference evidence="2" key="1">
    <citation type="submission" date="2020-07" db="EMBL/GenBank/DDBJ databases">
        <authorList>
            <person name="Lin J."/>
        </authorList>
    </citation>
    <scope>NUCLEOTIDE SEQUENCE</scope>
</reference>
<feature type="region of interest" description="Disordered" evidence="1">
    <location>
        <begin position="269"/>
        <end position="291"/>
    </location>
</feature>
<sequence>MAVSSISSAPSVRVLDGWRYLLSPLNPPLGCQRVWRAGWTCHADVVPPWQAVSSLLAVSSVRASAGIAGGMDASYLPTSVSSRVLRKLQDLFAEGFVVVGYVMASVVVTVCFREMLRDVCQKYSLPSPRYGIPVGSDGLISVYVEVEISKGESVAETVRIWGSPFSDVDQSEEDAARRAVAKLRDEYAFEVKDANLEDKKFYENLYARLSVDHTVVCEKYKRLKTDYNLLKGYYNDLLSEKELLVAKRRELMGNIEKCSDIFRRPSIRAVHPTSSGEGSGEDPATPSGYRN</sequence>
<evidence type="ECO:0000313" key="2">
    <source>
        <dbReference type="EMBL" id="CAD1830009.1"/>
    </source>
</evidence>
<evidence type="ECO:0000256" key="1">
    <source>
        <dbReference type="SAM" id="MobiDB-lite"/>
    </source>
</evidence>